<proteinExistence type="predicted"/>
<dbReference type="RefSeq" id="WP_092434153.1">
    <property type="nucleotide sequence ID" value="NZ_FMYP01000001.1"/>
</dbReference>
<name>A0A1G6GIJ0_9BACT</name>
<dbReference type="PANTHER" id="PTHR21180:SF32">
    <property type="entry name" value="ENDONUCLEASE_EXONUCLEASE_PHOSPHATASE FAMILY DOMAIN-CONTAINING PROTEIN 1"/>
    <property type="match status" value="1"/>
</dbReference>
<dbReference type="Proteomes" id="UP000199452">
    <property type="component" value="Unassembled WGS sequence"/>
</dbReference>
<dbReference type="GO" id="GO:0015627">
    <property type="term" value="C:type II protein secretion system complex"/>
    <property type="evidence" value="ECO:0007669"/>
    <property type="project" value="TreeGrafter"/>
</dbReference>
<sequence length="301" mass="34125">MRFWRSFIKEWFSFSGAERKGVWFLLVVSTCAVTIAKFYPEPPVTRADPTLVSEAKRINDLLMEDASESYYEATTTSRSPHPLSLRPFNPNDVTAEQLHSMGLPDKTVKSLLGYRSKGGVFRKADDIKKLYGLGEELSDAIIPFLIIPDSLAFKKFNPLLFSKRDSFVVSFPVEINGADSVSLLRIKGIGPVLAHKIIVYRRQLGGFYSADQLLDIYGLRAENLLLMKDQLIVDSTKIVSWPINYLSPDSMAKHPYVSKYQANAIEFYRGKVGKIQSLDELVHNRILPPTVARKLRPYIKF</sequence>
<evidence type="ECO:0000313" key="1">
    <source>
        <dbReference type="EMBL" id="SDB81828.1"/>
    </source>
</evidence>
<dbReference type="Pfam" id="PF12836">
    <property type="entry name" value="HHH_3"/>
    <property type="match status" value="1"/>
</dbReference>
<accession>A0A1G6GIJ0</accession>
<dbReference type="InterPro" id="IPR051675">
    <property type="entry name" value="Endo/Exo/Phosphatase_dom_1"/>
</dbReference>
<dbReference type="GO" id="GO:0015628">
    <property type="term" value="P:protein secretion by the type II secretion system"/>
    <property type="evidence" value="ECO:0007669"/>
    <property type="project" value="TreeGrafter"/>
</dbReference>
<dbReference type="Gene3D" id="1.10.150.320">
    <property type="entry name" value="Photosystem II 12 kDa extrinsic protein"/>
    <property type="match status" value="1"/>
</dbReference>
<dbReference type="InterPro" id="IPR010994">
    <property type="entry name" value="RuvA_2-like"/>
</dbReference>
<protein>
    <submittedName>
        <fullName evidence="1">DNA uptake protein ComE</fullName>
    </submittedName>
</protein>
<organism evidence="1 2">
    <name type="scientific">Williamwhitmania taraxaci</name>
    <dbReference type="NCBI Taxonomy" id="1640674"/>
    <lineage>
        <taxon>Bacteria</taxon>
        <taxon>Pseudomonadati</taxon>
        <taxon>Bacteroidota</taxon>
        <taxon>Bacteroidia</taxon>
        <taxon>Bacteroidales</taxon>
        <taxon>Williamwhitmaniaceae</taxon>
        <taxon>Williamwhitmania</taxon>
    </lineage>
</organism>
<dbReference type="PANTHER" id="PTHR21180">
    <property type="entry name" value="ENDONUCLEASE/EXONUCLEASE/PHOSPHATASE FAMILY DOMAIN-CONTAINING PROTEIN 1"/>
    <property type="match status" value="1"/>
</dbReference>
<dbReference type="STRING" id="1640674.SAMN05216323_1001120"/>
<dbReference type="OrthoDB" id="981124at2"/>
<dbReference type="SUPFAM" id="SSF47781">
    <property type="entry name" value="RuvA domain 2-like"/>
    <property type="match status" value="3"/>
</dbReference>
<keyword evidence="2" id="KW-1185">Reference proteome</keyword>
<evidence type="ECO:0000313" key="2">
    <source>
        <dbReference type="Proteomes" id="UP000199452"/>
    </source>
</evidence>
<dbReference type="AlphaFoldDB" id="A0A1G6GIJ0"/>
<gene>
    <name evidence="1" type="ORF">SAMN05216323_1001120</name>
</gene>
<reference evidence="1 2" key="1">
    <citation type="submission" date="2016-09" db="EMBL/GenBank/DDBJ databases">
        <authorList>
            <person name="Capua I."/>
            <person name="De Benedictis P."/>
            <person name="Joannis T."/>
            <person name="Lombin L.H."/>
            <person name="Cattoli G."/>
        </authorList>
    </citation>
    <scope>NUCLEOTIDE SEQUENCE [LARGE SCALE GENOMIC DNA]</scope>
    <source>
        <strain evidence="1 2">A7P-90m</strain>
    </source>
</reference>
<dbReference type="EMBL" id="FMYP01000001">
    <property type="protein sequence ID" value="SDB81828.1"/>
    <property type="molecule type" value="Genomic_DNA"/>
</dbReference>